<organism evidence="1">
    <name type="scientific">mine drainage metagenome</name>
    <dbReference type="NCBI Taxonomy" id="410659"/>
    <lineage>
        <taxon>unclassified sequences</taxon>
        <taxon>metagenomes</taxon>
        <taxon>ecological metagenomes</taxon>
    </lineage>
</organism>
<sequence length="121" mass="14012">MVALFGALAQFQWQVDGFRARDLQPLVAQHIGHPYTMAQMAYDLRRLGRKQLIERIPRTHAYRFTRAGLKLIVLCTKLHGRIFCRSLALLDDAQVPTPLNRPWRELLHRLDELVEDARVAA</sequence>
<gene>
    <name evidence="1" type="ORF">B1B_17072</name>
</gene>
<dbReference type="EMBL" id="AUZY01011399">
    <property type="protein sequence ID" value="EQD34753.1"/>
    <property type="molecule type" value="Genomic_DNA"/>
</dbReference>
<proteinExistence type="predicted"/>
<protein>
    <submittedName>
        <fullName evidence="1">Uncharacterized protein</fullName>
    </submittedName>
</protein>
<reference evidence="1" key="1">
    <citation type="submission" date="2013-08" db="EMBL/GenBank/DDBJ databases">
        <authorList>
            <person name="Mendez C."/>
            <person name="Richter M."/>
            <person name="Ferrer M."/>
            <person name="Sanchez J."/>
        </authorList>
    </citation>
    <scope>NUCLEOTIDE SEQUENCE</scope>
</reference>
<name>T0YNV2_9ZZZZ</name>
<comment type="caution">
    <text evidence="1">The sequence shown here is derived from an EMBL/GenBank/DDBJ whole genome shotgun (WGS) entry which is preliminary data.</text>
</comment>
<accession>T0YNV2</accession>
<reference evidence="1" key="2">
    <citation type="journal article" date="2014" name="ISME J.">
        <title>Microbial stratification in low pH oxic and suboxic macroscopic growths along an acid mine drainage.</title>
        <authorList>
            <person name="Mendez-Garcia C."/>
            <person name="Mesa V."/>
            <person name="Sprenger R.R."/>
            <person name="Richter M."/>
            <person name="Diez M.S."/>
            <person name="Solano J."/>
            <person name="Bargiela R."/>
            <person name="Golyshina O.V."/>
            <person name="Manteca A."/>
            <person name="Ramos J.L."/>
            <person name="Gallego J.R."/>
            <person name="Llorente I."/>
            <person name="Martins Dos Santos V.A."/>
            <person name="Jensen O.N."/>
            <person name="Pelaez A.I."/>
            <person name="Sanchez J."/>
            <person name="Ferrer M."/>
        </authorList>
    </citation>
    <scope>NUCLEOTIDE SEQUENCE</scope>
</reference>
<dbReference type="AlphaFoldDB" id="T0YNV2"/>
<evidence type="ECO:0000313" key="1">
    <source>
        <dbReference type="EMBL" id="EQD34753.1"/>
    </source>
</evidence>